<dbReference type="PIR" id="T31621">
    <property type="entry name" value="T31621"/>
</dbReference>
<dbReference type="ExpressionAtlas" id="Q9NAE6">
    <property type="expression patterns" value="baseline"/>
</dbReference>
<dbReference type="OrthoDB" id="5821176at2759"/>
<dbReference type="FunCoup" id="Q9NAE6">
    <property type="interactions" value="271"/>
</dbReference>
<accession>Q9NAE6</accession>
<dbReference type="WormBase" id="Y50E8A.12a">
    <property type="protein sequence ID" value="CE22319"/>
    <property type="gene ID" value="WBGene00013055"/>
</dbReference>
<name>Q9NAE6_CAEEL</name>
<dbReference type="Bgee" id="WBGene00013055">
    <property type="expression patterns" value="Expressed in pharyngeal muscle cell (C elegans) and 3 other cell types or tissues"/>
</dbReference>
<dbReference type="AGR" id="WB:WBGene00013055"/>
<dbReference type="Proteomes" id="UP000001940">
    <property type="component" value="Chromosome V"/>
</dbReference>
<dbReference type="AlphaFoldDB" id="Q9NAE6"/>
<organism evidence="1 2">
    <name type="scientific">Caenorhabditis elegans</name>
    <dbReference type="NCBI Taxonomy" id="6239"/>
    <lineage>
        <taxon>Eukaryota</taxon>
        <taxon>Metazoa</taxon>
        <taxon>Ecdysozoa</taxon>
        <taxon>Nematoda</taxon>
        <taxon>Chromadorea</taxon>
        <taxon>Rhabditida</taxon>
        <taxon>Rhabditina</taxon>
        <taxon>Rhabditomorpha</taxon>
        <taxon>Rhabditoidea</taxon>
        <taxon>Rhabditidae</taxon>
        <taxon>Peloderinae</taxon>
        <taxon>Caenorhabditis</taxon>
    </lineage>
</organism>
<dbReference type="STRING" id="6239.Y50E8A.12a.1"/>
<dbReference type="eggNOG" id="ENOG502RAIG">
    <property type="taxonomic scope" value="Eukaryota"/>
</dbReference>
<dbReference type="SMR" id="Q9NAE6"/>
<dbReference type="InParanoid" id="Q9NAE6"/>
<dbReference type="UCSC" id="Y50E8A.12">
    <property type="organism name" value="c. elegans"/>
</dbReference>
<dbReference type="OMA" id="CLDHFDR"/>
<reference evidence="1 2" key="1">
    <citation type="journal article" date="1998" name="Science">
        <title>Genome sequence of the nematode C. elegans: a platform for investigating biology.</title>
        <authorList>
            <consortium name="The C. elegans sequencing consortium"/>
            <person name="Sulson J.E."/>
            <person name="Waterston R."/>
        </authorList>
    </citation>
    <scope>NUCLEOTIDE SEQUENCE [LARGE SCALE GENOMIC DNA]</scope>
    <source>
        <strain evidence="1 2">Bristol N2</strain>
    </source>
</reference>
<dbReference type="EMBL" id="BX284605">
    <property type="protein sequence ID" value="CAB55060.1"/>
    <property type="molecule type" value="Genomic_DNA"/>
</dbReference>
<evidence type="ECO:0000313" key="3">
    <source>
        <dbReference type="WormBase" id="Y50E8A.12a"/>
    </source>
</evidence>
<protein>
    <submittedName>
        <fullName evidence="1">THAP-type domain-containing protein</fullName>
    </submittedName>
</protein>
<dbReference type="KEGG" id="cel:CELE_Y50E8A.12"/>
<evidence type="ECO:0000313" key="2">
    <source>
        <dbReference type="Proteomes" id="UP000001940"/>
    </source>
</evidence>
<dbReference type="GeneID" id="190112"/>
<sequence length="183" mass="20906">MLSEASSVQSPTVSIRRRTCVVCGSSTLNSYVTSFTRVPDKQEQWVTVLANGDAGFEDQLKASLATGRKYICYDHFDRQYFAQRKTDDGFELIRNRNPMAFKNATFIRHVDLRSTSSFVPDDSSEEPIPAKRLKIMSDLKGRGGELDPNSMTFLMKTIFLHVKKTMEEADEARRKHEIKEELD</sequence>
<evidence type="ECO:0000313" key="1">
    <source>
        <dbReference type="EMBL" id="CAB55060.1"/>
    </source>
</evidence>
<proteinExistence type="predicted"/>
<gene>
    <name evidence="1" type="ORF">CELE_Y50E8A.12</name>
    <name evidence="1 3" type="ORF">Y50E8A.12</name>
</gene>
<keyword evidence="2" id="KW-1185">Reference proteome</keyword>
<dbReference type="CTD" id="190112"/>
<dbReference type="HOGENOM" id="CLU_132259_0_0_1"/>
<dbReference type="RefSeq" id="NP_001256616.1">
    <property type="nucleotide sequence ID" value="NM_001269687.1"/>
</dbReference>
<dbReference type="PaxDb" id="6239-Y50E8A.12a"/>